<protein>
    <submittedName>
        <fullName evidence="1">DUF1800 domain-containing protein</fullName>
    </submittedName>
</protein>
<name>A0A4Q2EHM8_9ACTN</name>
<dbReference type="InterPro" id="IPR014917">
    <property type="entry name" value="DUF1800"/>
</dbReference>
<proteinExistence type="predicted"/>
<organism evidence="1 2">
    <name type="scientific">Propioniciclava flava</name>
    <dbReference type="NCBI Taxonomy" id="2072026"/>
    <lineage>
        <taxon>Bacteria</taxon>
        <taxon>Bacillati</taxon>
        <taxon>Actinomycetota</taxon>
        <taxon>Actinomycetes</taxon>
        <taxon>Propionibacteriales</taxon>
        <taxon>Propionibacteriaceae</taxon>
        <taxon>Propioniciclava</taxon>
    </lineage>
</organism>
<keyword evidence="2" id="KW-1185">Reference proteome</keyword>
<gene>
    <name evidence="1" type="ORF">C1706_04400</name>
</gene>
<comment type="caution">
    <text evidence="1">The sequence shown here is derived from an EMBL/GenBank/DDBJ whole genome shotgun (WGS) entry which is preliminary data.</text>
</comment>
<evidence type="ECO:0000313" key="1">
    <source>
        <dbReference type="EMBL" id="RXW33097.1"/>
    </source>
</evidence>
<evidence type="ECO:0000313" key="2">
    <source>
        <dbReference type="Proteomes" id="UP000290624"/>
    </source>
</evidence>
<sequence>MEDEAHSHVHLGVGSRRGGLRVANAGFRFDGPASTHHDASAPADDYRLPGVPMRAVSGMRLPVADTERTRNHLLRRAGLGVGAAQQTVIAAQGLENWLADQLEPDLYDPSAVVINRWFPLAVADIQQTRRSVEKYAWDGQTEYAQATLARQLFSVRQVYEVVVDVFSNLLHVPTPSDRAWDTGADYGNQVIRAHALGRYADMLHAAARHPAMLRSLHNDESRGGVVNVDYARALLELHTVRACTEGDVRAAAMLLSGRGYDASTGRFSYGATNHAVGRVVVLGFESLNSSYLDGLEVGDAFIAHLARLPETARNVASRLAVRFISDSPSDAIVDHLARVYLAHDTDIREVLIELFRSDEFWRSTASKVRRPLEDIVGTVRAACVTPATASREGVADLYWTLRKMGHAPLGWDQPDGYPDVASAWRSTGHLGARWNLHRAIVSGWRKGLTPSSEFSQAVIPVEGMTVDAWVTELAWLTLGQEPTDQIRQAAYAFLGLAGYDMVPPALTPLAARMAAMMFNSHAYVVR</sequence>
<dbReference type="AlphaFoldDB" id="A0A4Q2EHM8"/>
<dbReference type="Proteomes" id="UP000290624">
    <property type="component" value="Unassembled WGS sequence"/>
</dbReference>
<reference evidence="1 2" key="1">
    <citation type="submission" date="2018-01" db="EMBL/GenBank/DDBJ databases">
        <title>Lactibacter flavus gen. nov., sp. nov., a novel bacterium of the family Propionibacteriaceae isolated from raw milk and dairy products.</title>
        <authorList>
            <person name="Wenning M."/>
            <person name="Breitenwieser F."/>
            <person name="Huptas C."/>
            <person name="von Neubeck M."/>
            <person name="Busse H.-J."/>
            <person name="Scherer S."/>
        </authorList>
    </citation>
    <scope>NUCLEOTIDE SEQUENCE [LARGE SCALE GENOMIC DNA]</scope>
    <source>
        <strain evidence="1 2">VG341</strain>
    </source>
</reference>
<dbReference type="Pfam" id="PF08811">
    <property type="entry name" value="DUF1800"/>
    <property type="match status" value="1"/>
</dbReference>
<dbReference type="EMBL" id="PPCV01000002">
    <property type="protein sequence ID" value="RXW33097.1"/>
    <property type="molecule type" value="Genomic_DNA"/>
</dbReference>
<dbReference type="OrthoDB" id="9772295at2"/>
<accession>A0A4Q2EHM8</accession>